<feature type="compositionally biased region" description="Basic and acidic residues" evidence="1">
    <location>
        <begin position="47"/>
        <end position="57"/>
    </location>
</feature>
<protein>
    <submittedName>
        <fullName evidence="2">Uncharacterized protein</fullName>
    </submittedName>
</protein>
<dbReference type="AlphaFoldDB" id="A0AAV7I4G2"/>
<comment type="caution">
    <text evidence="2">The sequence shown here is derived from an EMBL/GenBank/DDBJ whole genome shotgun (WGS) entry which is preliminary data.</text>
</comment>
<feature type="region of interest" description="Disordered" evidence="1">
    <location>
        <begin position="23"/>
        <end position="58"/>
    </location>
</feature>
<gene>
    <name evidence="2" type="ORF">KQX54_007399</name>
</gene>
<sequence>MRGPEERTRYTLENGERMALLPCSLHSSGGATSGAGAGRIGPRKERHPMQDEERPELKSSVGIIREAHLLSATGLFR</sequence>
<evidence type="ECO:0000313" key="3">
    <source>
        <dbReference type="Proteomes" id="UP000826195"/>
    </source>
</evidence>
<proteinExistence type="predicted"/>
<keyword evidence="3" id="KW-1185">Reference proteome</keyword>
<organism evidence="2 3">
    <name type="scientific">Cotesia glomerata</name>
    <name type="common">Lepidopteran parasitic wasp</name>
    <name type="synonym">Apanteles glomeratus</name>
    <dbReference type="NCBI Taxonomy" id="32391"/>
    <lineage>
        <taxon>Eukaryota</taxon>
        <taxon>Metazoa</taxon>
        <taxon>Ecdysozoa</taxon>
        <taxon>Arthropoda</taxon>
        <taxon>Hexapoda</taxon>
        <taxon>Insecta</taxon>
        <taxon>Pterygota</taxon>
        <taxon>Neoptera</taxon>
        <taxon>Endopterygota</taxon>
        <taxon>Hymenoptera</taxon>
        <taxon>Apocrita</taxon>
        <taxon>Ichneumonoidea</taxon>
        <taxon>Braconidae</taxon>
        <taxon>Microgastrinae</taxon>
        <taxon>Cotesia</taxon>
    </lineage>
</organism>
<name>A0AAV7I4G2_COTGL</name>
<dbReference type="EMBL" id="JAHXZJ010002237">
    <property type="protein sequence ID" value="KAH0546234.1"/>
    <property type="molecule type" value="Genomic_DNA"/>
</dbReference>
<reference evidence="2 3" key="1">
    <citation type="journal article" date="2021" name="J. Hered.">
        <title>A chromosome-level genome assembly of the parasitoid wasp, Cotesia glomerata (Hymenoptera: Braconidae).</title>
        <authorList>
            <person name="Pinto B.J."/>
            <person name="Weis J.J."/>
            <person name="Gamble T."/>
            <person name="Ode P.J."/>
            <person name="Paul R."/>
            <person name="Zaspel J.M."/>
        </authorList>
    </citation>
    <scope>NUCLEOTIDE SEQUENCE [LARGE SCALE GENOMIC DNA]</scope>
    <source>
        <strain evidence="2">CgM1</strain>
    </source>
</reference>
<dbReference type="Proteomes" id="UP000826195">
    <property type="component" value="Unassembled WGS sequence"/>
</dbReference>
<evidence type="ECO:0000313" key="2">
    <source>
        <dbReference type="EMBL" id="KAH0546234.1"/>
    </source>
</evidence>
<accession>A0AAV7I4G2</accession>
<evidence type="ECO:0000256" key="1">
    <source>
        <dbReference type="SAM" id="MobiDB-lite"/>
    </source>
</evidence>